<dbReference type="GO" id="GO:0046872">
    <property type="term" value="F:metal ion binding"/>
    <property type="evidence" value="ECO:0007669"/>
    <property type="project" value="UniProtKB-KW"/>
</dbReference>
<evidence type="ECO:0000256" key="5">
    <source>
        <dbReference type="ARBA" id="ARBA00023004"/>
    </source>
</evidence>
<dbReference type="Pfam" id="PF00266">
    <property type="entry name" value="Aminotran_5"/>
    <property type="match status" value="1"/>
</dbReference>
<dbReference type="NCBIfam" id="NF002806">
    <property type="entry name" value="PRK02948.1"/>
    <property type="match status" value="1"/>
</dbReference>
<dbReference type="GO" id="GO:0051536">
    <property type="term" value="F:iron-sulfur cluster binding"/>
    <property type="evidence" value="ECO:0007669"/>
    <property type="project" value="UniProtKB-KW"/>
</dbReference>
<evidence type="ECO:0000313" key="8">
    <source>
        <dbReference type="EMBL" id="PPA71650.1"/>
    </source>
</evidence>
<dbReference type="OrthoDB" id="9808002at2"/>
<dbReference type="PIRSF" id="PIRSF005572">
    <property type="entry name" value="NifS"/>
    <property type="match status" value="1"/>
</dbReference>
<dbReference type="InterPro" id="IPR015422">
    <property type="entry name" value="PyrdxlP-dep_Trfase_small"/>
</dbReference>
<keyword evidence="9" id="KW-1185">Reference proteome</keyword>
<keyword evidence="6" id="KW-0411">Iron-sulfur</keyword>
<name>A0A2S5GF43_9BACL</name>
<dbReference type="Gene3D" id="3.40.640.10">
    <property type="entry name" value="Type I PLP-dependent aspartate aminotransferase-like (Major domain)"/>
    <property type="match status" value="1"/>
</dbReference>
<evidence type="ECO:0000256" key="6">
    <source>
        <dbReference type="ARBA" id="ARBA00023014"/>
    </source>
</evidence>
<reference evidence="8 9" key="1">
    <citation type="submission" date="2018-02" db="EMBL/GenBank/DDBJ databases">
        <title>Jeotgalibacillus proteolyticum sp. nov. a protease producing bacterium isolated from ocean sediments of Laizhou Bay.</title>
        <authorList>
            <person name="Li Y."/>
        </authorList>
    </citation>
    <scope>NUCLEOTIDE SEQUENCE [LARGE SCALE GENOMIC DNA]</scope>
    <source>
        <strain evidence="8 9">22-7</strain>
    </source>
</reference>
<organism evidence="8 9">
    <name type="scientific">Jeotgalibacillus proteolyticus</name>
    <dbReference type="NCBI Taxonomy" id="2082395"/>
    <lineage>
        <taxon>Bacteria</taxon>
        <taxon>Bacillati</taxon>
        <taxon>Bacillota</taxon>
        <taxon>Bacilli</taxon>
        <taxon>Bacillales</taxon>
        <taxon>Caryophanaceae</taxon>
        <taxon>Jeotgalibacillus</taxon>
    </lineage>
</organism>
<dbReference type="InterPro" id="IPR016454">
    <property type="entry name" value="Cysteine_dSase"/>
</dbReference>
<evidence type="ECO:0000256" key="4">
    <source>
        <dbReference type="ARBA" id="ARBA00022898"/>
    </source>
</evidence>
<keyword evidence="3" id="KW-0479">Metal-binding</keyword>
<sequence length="382" mass="41979">MIYLDNSATTKPYKEVLSSFITINEKHFGNPSSLHEMGTTASLLLEKAREQAALILGVKSDEMIFTSGGTESNNSAIKGIAEANRYKGRHIITTDIEHPSVYNTVKELETKGFRVSFLKVNQEGIISLEELKRLLTSETILVSIMHVNNEVGSIQPIQEAGKIIKEKSKAVFHVDAIQSFGKVPILIENSSIDSLSLSAHKFHGMKGNGLLYMKKNLLFTPQLSGGSQERGIRSGTENVGGAVSTAKAMRMTMENMHSQNLNQHRSRLVHFFASRPEVKLVSPQQEGAPHIVNVTVPGLKGEVIVHALEQEGIFISTTSACSSKKAQISKTILAMGFSEKDARGSVRISMSHLTEPAEIDRLLEAWRKVIPPLLKGIKRNEV</sequence>
<dbReference type="Gene3D" id="3.90.1150.10">
    <property type="entry name" value="Aspartate Aminotransferase, domain 1"/>
    <property type="match status" value="1"/>
</dbReference>
<feature type="domain" description="Aminotransferase class V" evidence="7">
    <location>
        <begin position="2"/>
        <end position="362"/>
    </location>
</feature>
<evidence type="ECO:0000256" key="1">
    <source>
        <dbReference type="ARBA" id="ARBA00001933"/>
    </source>
</evidence>
<dbReference type="Proteomes" id="UP000239047">
    <property type="component" value="Unassembled WGS sequence"/>
</dbReference>
<comment type="similarity">
    <text evidence="2">Belongs to the class-V pyridoxal-phosphate-dependent aminotransferase family. NifS/IscS subfamily.</text>
</comment>
<dbReference type="GO" id="GO:0031071">
    <property type="term" value="F:cysteine desulfurase activity"/>
    <property type="evidence" value="ECO:0007669"/>
    <property type="project" value="UniProtKB-ARBA"/>
</dbReference>
<dbReference type="InterPro" id="IPR000192">
    <property type="entry name" value="Aminotrans_V_dom"/>
</dbReference>
<protein>
    <submittedName>
        <fullName evidence="8">Cysteine desulfurase NifS</fullName>
    </submittedName>
</protein>
<dbReference type="SUPFAM" id="SSF53383">
    <property type="entry name" value="PLP-dependent transferases"/>
    <property type="match status" value="1"/>
</dbReference>
<keyword evidence="5" id="KW-0408">Iron</keyword>
<evidence type="ECO:0000256" key="3">
    <source>
        <dbReference type="ARBA" id="ARBA00022723"/>
    </source>
</evidence>
<dbReference type="InterPro" id="IPR015424">
    <property type="entry name" value="PyrdxlP-dep_Trfase"/>
</dbReference>
<dbReference type="Gene3D" id="1.10.260.50">
    <property type="match status" value="1"/>
</dbReference>
<dbReference type="EMBL" id="PREZ01000002">
    <property type="protein sequence ID" value="PPA71650.1"/>
    <property type="molecule type" value="Genomic_DNA"/>
</dbReference>
<dbReference type="PANTHER" id="PTHR11601:SF50">
    <property type="entry name" value="CYSTEINE DESULFURASE ISCS 2-RELATED"/>
    <property type="match status" value="1"/>
</dbReference>
<comment type="caution">
    <text evidence="8">The sequence shown here is derived from an EMBL/GenBank/DDBJ whole genome shotgun (WGS) entry which is preliminary data.</text>
</comment>
<evidence type="ECO:0000313" key="9">
    <source>
        <dbReference type="Proteomes" id="UP000239047"/>
    </source>
</evidence>
<keyword evidence="4" id="KW-0663">Pyridoxal phosphate</keyword>
<dbReference type="FunFam" id="3.40.640.10:FF:000084">
    <property type="entry name" value="IscS-like cysteine desulfurase"/>
    <property type="match status" value="1"/>
</dbReference>
<accession>A0A2S5GF43</accession>
<dbReference type="RefSeq" id="WP_104057139.1">
    <property type="nucleotide sequence ID" value="NZ_PREZ01000002.1"/>
</dbReference>
<dbReference type="PANTHER" id="PTHR11601">
    <property type="entry name" value="CYSTEINE DESULFURYLASE FAMILY MEMBER"/>
    <property type="match status" value="1"/>
</dbReference>
<gene>
    <name evidence="8" type="ORF">C4B60_06225</name>
</gene>
<evidence type="ECO:0000256" key="2">
    <source>
        <dbReference type="ARBA" id="ARBA00006490"/>
    </source>
</evidence>
<evidence type="ECO:0000259" key="7">
    <source>
        <dbReference type="Pfam" id="PF00266"/>
    </source>
</evidence>
<proteinExistence type="inferred from homology"/>
<dbReference type="InterPro" id="IPR015421">
    <property type="entry name" value="PyrdxlP-dep_Trfase_major"/>
</dbReference>
<comment type="cofactor">
    <cofactor evidence="1">
        <name>pyridoxal 5'-phosphate</name>
        <dbReference type="ChEBI" id="CHEBI:597326"/>
    </cofactor>
</comment>
<dbReference type="AlphaFoldDB" id="A0A2S5GF43"/>